<accession>A0ABV0RAN3</accession>
<comment type="caution">
    <text evidence="1">The sequence shown here is derived from an EMBL/GenBank/DDBJ whole genome shotgun (WGS) entry which is preliminary data.</text>
</comment>
<organism evidence="1 2">
    <name type="scientific">Xenoophorus captivus</name>
    <dbReference type="NCBI Taxonomy" id="1517983"/>
    <lineage>
        <taxon>Eukaryota</taxon>
        <taxon>Metazoa</taxon>
        <taxon>Chordata</taxon>
        <taxon>Craniata</taxon>
        <taxon>Vertebrata</taxon>
        <taxon>Euteleostomi</taxon>
        <taxon>Actinopterygii</taxon>
        <taxon>Neopterygii</taxon>
        <taxon>Teleostei</taxon>
        <taxon>Neoteleostei</taxon>
        <taxon>Acanthomorphata</taxon>
        <taxon>Ovalentaria</taxon>
        <taxon>Atherinomorphae</taxon>
        <taxon>Cyprinodontiformes</taxon>
        <taxon>Goodeidae</taxon>
        <taxon>Xenoophorus</taxon>
    </lineage>
</organism>
<gene>
    <name evidence="1" type="ORF">XENOCAPTIV_022404</name>
</gene>
<keyword evidence="2" id="KW-1185">Reference proteome</keyword>
<evidence type="ECO:0000313" key="1">
    <source>
        <dbReference type="EMBL" id="MEQ2205219.1"/>
    </source>
</evidence>
<name>A0ABV0RAN3_9TELE</name>
<dbReference type="Proteomes" id="UP001434883">
    <property type="component" value="Unassembled WGS sequence"/>
</dbReference>
<proteinExistence type="predicted"/>
<reference evidence="1 2" key="1">
    <citation type="submission" date="2021-06" db="EMBL/GenBank/DDBJ databases">
        <authorList>
            <person name="Palmer J.M."/>
        </authorList>
    </citation>
    <scope>NUCLEOTIDE SEQUENCE [LARGE SCALE GENOMIC DNA]</scope>
    <source>
        <strain evidence="1 2">XC_2019</strain>
        <tissue evidence="1">Muscle</tissue>
    </source>
</reference>
<dbReference type="EMBL" id="JAHRIN010042016">
    <property type="protein sequence ID" value="MEQ2205219.1"/>
    <property type="molecule type" value="Genomic_DNA"/>
</dbReference>
<protein>
    <submittedName>
        <fullName evidence="1">Uncharacterized protein</fullName>
    </submittedName>
</protein>
<evidence type="ECO:0000313" key="2">
    <source>
        <dbReference type="Proteomes" id="UP001434883"/>
    </source>
</evidence>
<sequence length="134" mass="15369">MLMEVFPFPCINHTHLQFLIKNRTVVGQHVRKKSPAQMTLVSLAGRQHLGRLVVTPYSCHYYKFGVLCEKVNPIVLKPNCFKSLHNFLPHLPVVFLGPHDLVCLLMFSNKPQRPSLNSWTYTEIKLQTSGCLLQ</sequence>